<protein>
    <submittedName>
        <fullName evidence="1">Uncharacterized protein</fullName>
    </submittedName>
</protein>
<gene>
    <name evidence="1" type="ORF">EVC06_105</name>
</gene>
<dbReference type="Proteomes" id="UP000646667">
    <property type="component" value="Segment"/>
</dbReference>
<reference evidence="1 2" key="1">
    <citation type="submission" date="2020-01" db="EMBL/GenBank/DDBJ databases">
        <title>Patterns of diversity and host range of bacteriophage communities associated with bean-nodulatin bacteria.</title>
        <authorList>
            <person name="Vann Cauwenberghe J."/>
            <person name="Santamaria R.I."/>
            <person name="Bustos P."/>
            <person name="Juarez S."/>
            <person name="Gonzalez V."/>
        </authorList>
    </citation>
    <scope>NUCLEOTIDE SEQUENCE [LARGE SCALE GENOMIC DNA]</scope>
    <source>
        <strain evidence="2">RHph</strain>
    </source>
</reference>
<dbReference type="EMBL" id="MN988534">
    <property type="protein sequence ID" value="QIG73880.1"/>
    <property type="molecule type" value="Genomic_DNA"/>
</dbReference>
<evidence type="ECO:0000313" key="1">
    <source>
        <dbReference type="EMBL" id="QIG73880.1"/>
    </source>
</evidence>
<accession>A0A7S5RA23</accession>
<sequence length="109" mass="13253">MDIEAYLKTNYFSRDVAEKAMHDFSVLKRRLRKYGRGTNDAMSIYNLIVGLENEFEPDFIDHILSTRFSVDERRIYSSCLRVKRDFRMKEFDSHFLVRLEKDYYRIRHG</sequence>
<organism evidence="1 2">
    <name type="scientific">Rhizobium phage RHph_N34</name>
    <dbReference type="NCBI Taxonomy" id="2509586"/>
    <lineage>
        <taxon>Viruses</taxon>
        <taxon>Duplodnaviria</taxon>
        <taxon>Heunggongvirae</taxon>
        <taxon>Uroviricota</taxon>
        <taxon>Caudoviricetes</taxon>
        <taxon>Pootjesviridae</taxon>
        <taxon>Staniewskivirinae</taxon>
        <taxon>Trinifflemingvirus</taxon>
        <taxon>Trinifflemingvirus N34</taxon>
    </lineage>
</organism>
<name>A0A7S5RA23_9CAUD</name>
<keyword evidence="2" id="KW-1185">Reference proteome</keyword>
<proteinExistence type="predicted"/>
<evidence type="ECO:0000313" key="2">
    <source>
        <dbReference type="Proteomes" id="UP000646667"/>
    </source>
</evidence>